<dbReference type="OrthoDB" id="419711at2759"/>
<dbReference type="PANTHER" id="PTHR12242">
    <property type="entry name" value="OS02G0130600 PROTEIN-RELATED"/>
    <property type="match status" value="1"/>
</dbReference>
<sequence>SSTAFNYWLNWKVFQCAVCVISPMAVAAILIWKYEHSTRRRESRQPRRGASWKPCLRFIRPGFLLSYRIFAFSLLLVAVSIDLAVHGIELFMYYTQWAFTLVTIYFALGTFLSFRGCF</sequence>
<keyword evidence="3" id="KW-1185">Reference proteome</keyword>
<feature type="transmembrane region" description="Helical" evidence="1">
    <location>
        <begin position="67"/>
        <end position="88"/>
    </location>
</feature>
<protein>
    <submittedName>
        <fullName evidence="2">Uncharacterized protein</fullName>
    </submittedName>
</protein>
<feature type="transmembrane region" description="Helical" evidence="1">
    <location>
        <begin position="12"/>
        <end position="32"/>
    </location>
</feature>
<evidence type="ECO:0000256" key="1">
    <source>
        <dbReference type="SAM" id="Phobius"/>
    </source>
</evidence>
<comment type="caution">
    <text evidence="2">The sequence shown here is derived from an EMBL/GenBank/DDBJ whole genome shotgun (WGS) entry which is preliminary data.</text>
</comment>
<keyword evidence="1" id="KW-0812">Transmembrane</keyword>
<gene>
    <name evidence="2" type="ORF">M569_17000</name>
</gene>
<keyword evidence="1" id="KW-1133">Transmembrane helix</keyword>
<reference evidence="2 3" key="1">
    <citation type="journal article" date="2013" name="BMC Genomics">
        <title>The miniature genome of a carnivorous plant Genlisea aurea contains a low number of genes and short non-coding sequences.</title>
        <authorList>
            <person name="Leushkin E.V."/>
            <person name="Sutormin R.A."/>
            <person name="Nabieva E.R."/>
            <person name="Penin A.A."/>
            <person name="Kondrashov A.S."/>
            <person name="Logacheva M.D."/>
        </authorList>
    </citation>
    <scope>NUCLEOTIDE SEQUENCE [LARGE SCALE GENOMIC DNA]</scope>
</reference>
<keyword evidence="1" id="KW-0472">Membrane</keyword>
<organism evidence="2 3">
    <name type="scientific">Genlisea aurea</name>
    <dbReference type="NCBI Taxonomy" id="192259"/>
    <lineage>
        <taxon>Eukaryota</taxon>
        <taxon>Viridiplantae</taxon>
        <taxon>Streptophyta</taxon>
        <taxon>Embryophyta</taxon>
        <taxon>Tracheophyta</taxon>
        <taxon>Spermatophyta</taxon>
        <taxon>Magnoliopsida</taxon>
        <taxon>eudicotyledons</taxon>
        <taxon>Gunneridae</taxon>
        <taxon>Pentapetalae</taxon>
        <taxon>asterids</taxon>
        <taxon>lamiids</taxon>
        <taxon>Lamiales</taxon>
        <taxon>Lentibulariaceae</taxon>
        <taxon>Genlisea</taxon>
    </lineage>
</organism>
<dbReference type="AlphaFoldDB" id="S8DEJ5"/>
<proteinExistence type="predicted"/>
<accession>S8DEJ5</accession>
<dbReference type="PANTHER" id="PTHR12242:SF22">
    <property type="entry name" value="OS02G0130600 PROTEIN"/>
    <property type="match status" value="1"/>
</dbReference>
<name>S8DEJ5_9LAMI</name>
<dbReference type="Proteomes" id="UP000015453">
    <property type="component" value="Unassembled WGS sequence"/>
</dbReference>
<evidence type="ECO:0000313" key="3">
    <source>
        <dbReference type="Proteomes" id="UP000015453"/>
    </source>
</evidence>
<feature type="transmembrane region" description="Helical" evidence="1">
    <location>
        <begin position="94"/>
        <end position="114"/>
    </location>
</feature>
<feature type="non-terminal residue" evidence="2">
    <location>
        <position position="118"/>
    </location>
</feature>
<evidence type="ECO:0000313" key="2">
    <source>
        <dbReference type="EMBL" id="EPS57817.1"/>
    </source>
</evidence>
<dbReference type="EMBL" id="AUSU01009806">
    <property type="protein sequence ID" value="EPS57817.1"/>
    <property type="molecule type" value="Genomic_DNA"/>
</dbReference>
<feature type="non-terminal residue" evidence="2">
    <location>
        <position position="1"/>
    </location>
</feature>
<dbReference type="GO" id="GO:0016020">
    <property type="term" value="C:membrane"/>
    <property type="evidence" value="ECO:0007669"/>
    <property type="project" value="TreeGrafter"/>
</dbReference>